<feature type="domain" description="Methyltransferase" evidence="5">
    <location>
        <begin position="49"/>
        <end position="146"/>
    </location>
</feature>
<dbReference type="OrthoDB" id="7848332at2759"/>
<organism evidence="7 8">
    <name type="scientific">Cimex lectularius</name>
    <name type="common">Bed bug</name>
    <name type="synonym">Acanthia lectularia</name>
    <dbReference type="NCBI Taxonomy" id="79782"/>
    <lineage>
        <taxon>Eukaryota</taxon>
        <taxon>Metazoa</taxon>
        <taxon>Ecdysozoa</taxon>
        <taxon>Arthropoda</taxon>
        <taxon>Hexapoda</taxon>
        <taxon>Insecta</taxon>
        <taxon>Pterygota</taxon>
        <taxon>Neoptera</taxon>
        <taxon>Paraneoptera</taxon>
        <taxon>Hemiptera</taxon>
        <taxon>Heteroptera</taxon>
        <taxon>Panheteroptera</taxon>
        <taxon>Cimicomorpha</taxon>
        <taxon>Cimicidae</taxon>
        <taxon>Cimex</taxon>
    </lineage>
</organism>
<evidence type="ECO:0000256" key="4">
    <source>
        <dbReference type="PROSITE-ProRule" id="PRU01015"/>
    </source>
</evidence>
<evidence type="ECO:0000313" key="7">
    <source>
        <dbReference type="EnsemblMetazoa" id="XP_014248293.1"/>
    </source>
</evidence>
<evidence type="ECO:0000256" key="2">
    <source>
        <dbReference type="ARBA" id="ARBA00022679"/>
    </source>
</evidence>
<dbReference type="KEGG" id="clec:106665973"/>
<dbReference type="SUPFAM" id="SSF53335">
    <property type="entry name" value="S-adenosyl-L-methionine-dependent methyltransferases"/>
    <property type="match status" value="1"/>
</dbReference>
<dbReference type="InterPro" id="IPR025799">
    <property type="entry name" value="Arg_MeTrfase"/>
</dbReference>
<feature type="domain" description="Protein arginine N-methyltransferase" evidence="6">
    <location>
        <begin position="166"/>
        <end position="301"/>
    </location>
</feature>
<dbReference type="PANTHER" id="PTHR11006">
    <property type="entry name" value="PROTEIN ARGININE N-METHYLTRANSFERASE"/>
    <property type="match status" value="1"/>
</dbReference>
<dbReference type="Gene3D" id="3.40.50.150">
    <property type="entry name" value="Vaccinia Virus protein VP39"/>
    <property type="match status" value="1"/>
</dbReference>
<dbReference type="GO" id="GO:0032259">
    <property type="term" value="P:methylation"/>
    <property type="evidence" value="ECO:0007669"/>
    <property type="project" value="UniProtKB-KW"/>
</dbReference>
<evidence type="ECO:0000256" key="3">
    <source>
        <dbReference type="ARBA" id="ARBA00022691"/>
    </source>
</evidence>
<dbReference type="InterPro" id="IPR029063">
    <property type="entry name" value="SAM-dependent_MTases_sf"/>
</dbReference>
<dbReference type="OMA" id="KCILIKA"/>
<keyword evidence="8" id="KW-1185">Reference proteome</keyword>
<keyword evidence="1 4" id="KW-0489">Methyltransferase</keyword>
<evidence type="ECO:0000256" key="1">
    <source>
        <dbReference type="ARBA" id="ARBA00022603"/>
    </source>
</evidence>
<dbReference type="RefSeq" id="XP_014248293.1">
    <property type="nucleotide sequence ID" value="XM_014392807.2"/>
</dbReference>
<reference evidence="7" key="1">
    <citation type="submission" date="2022-01" db="UniProtKB">
        <authorList>
            <consortium name="EnsemblMetazoa"/>
        </authorList>
    </citation>
    <scope>IDENTIFICATION</scope>
</reference>
<keyword evidence="3 4" id="KW-0949">S-adenosyl-L-methionine</keyword>
<evidence type="ECO:0000259" key="5">
    <source>
        <dbReference type="Pfam" id="PF13649"/>
    </source>
</evidence>
<evidence type="ECO:0008006" key="9">
    <source>
        <dbReference type="Google" id="ProtNLM"/>
    </source>
</evidence>
<accession>A0A8I6TGK1</accession>
<proteinExistence type="predicted"/>
<dbReference type="Proteomes" id="UP000494040">
    <property type="component" value="Unassembled WGS sequence"/>
</dbReference>
<dbReference type="Gene3D" id="2.70.160.11">
    <property type="entry name" value="Hnrnp arginine n-methyltransferase1"/>
    <property type="match status" value="1"/>
</dbReference>
<evidence type="ECO:0000313" key="8">
    <source>
        <dbReference type="Proteomes" id="UP000494040"/>
    </source>
</evidence>
<dbReference type="GO" id="GO:0042054">
    <property type="term" value="F:histone methyltransferase activity"/>
    <property type="evidence" value="ECO:0007669"/>
    <property type="project" value="TreeGrafter"/>
</dbReference>
<dbReference type="GO" id="GO:0035242">
    <property type="term" value="F:protein-arginine omega-N asymmetric methyltransferase activity"/>
    <property type="evidence" value="ECO:0007669"/>
    <property type="project" value="TreeGrafter"/>
</dbReference>
<dbReference type="CDD" id="cd02440">
    <property type="entry name" value="AdoMet_MTases"/>
    <property type="match status" value="1"/>
</dbReference>
<dbReference type="PANTHER" id="PTHR11006:SF122">
    <property type="entry name" value="ARGININE METHYLTRANSFERASE 8"/>
    <property type="match status" value="1"/>
</dbReference>
<dbReference type="InterPro" id="IPR041698">
    <property type="entry name" value="Methyltransf_25"/>
</dbReference>
<protein>
    <recommendedName>
        <fullName evidence="9">Arginine methyltransferase</fullName>
    </recommendedName>
</protein>
<evidence type="ECO:0000259" key="6">
    <source>
        <dbReference type="Pfam" id="PF22528"/>
    </source>
</evidence>
<keyword evidence="2 4" id="KW-0808">Transferase</keyword>
<dbReference type="Pfam" id="PF13649">
    <property type="entry name" value="Methyltransf_25"/>
    <property type="match status" value="1"/>
</dbReference>
<dbReference type="GO" id="GO:0005634">
    <property type="term" value="C:nucleus"/>
    <property type="evidence" value="ECO:0007669"/>
    <property type="project" value="TreeGrafter"/>
</dbReference>
<dbReference type="FunFam" id="3.40.50.150:FF:000016">
    <property type="entry name" value="Protein arginine N-methyltransferase 6"/>
    <property type="match status" value="1"/>
</dbReference>
<dbReference type="GO" id="GO:0035241">
    <property type="term" value="F:protein-arginine omega-N monomethyltransferase activity"/>
    <property type="evidence" value="ECO:0007669"/>
    <property type="project" value="TreeGrafter"/>
</dbReference>
<dbReference type="PROSITE" id="PS51678">
    <property type="entry name" value="SAM_MT_PRMT"/>
    <property type="match status" value="1"/>
</dbReference>
<name>A0A8I6TGK1_CIMLE</name>
<dbReference type="InterPro" id="IPR055135">
    <property type="entry name" value="PRMT_dom"/>
</dbReference>
<dbReference type="GeneID" id="106665973"/>
<sequence length="315" mass="35614">MDMDKGTDGYFESYEDLEVHRIMLEDKRRCEAYSKAILDNPHVFRDKTVMDLGAGTGILSLLCAKSGAGKVYAVEAAKGMIPVLKATIEENGFTDVIRVVESAVEDVVLDEKVDVIVSEWMGFTLLHEGMLSSVVNAKHRLLKPDGILIPDTCELFVSLTRAPSLLGTYEDVLGVDMSHFGREWRSLFDGKPMIDTLDMTKDSIVSEPMSILKFDIAKLNEEDLLHLKKRIRLVVNKEQTQCDALCLWFEVTLMGEVLSTSPFLPATHWKQTLITFPDQLNVVKGNTVEFDMSMTQEKKRRYIITVENIEWKESV</sequence>
<dbReference type="Pfam" id="PF22528">
    <property type="entry name" value="PRMT_C"/>
    <property type="match status" value="1"/>
</dbReference>
<dbReference type="EnsemblMetazoa" id="XM_014392807.2">
    <property type="protein sequence ID" value="XP_014248293.1"/>
    <property type="gene ID" value="LOC106665973"/>
</dbReference>
<dbReference type="AlphaFoldDB" id="A0A8I6TGK1"/>